<name>A0A6N8U9V6_9FIRM</name>
<evidence type="ECO:0000313" key="3">
    <source>
        <dbReference type="Proteomes" id="UP000434036"/>
    </source>
</evidence>
<dbReference type="AlphaFoldDB" id="A0A6N8U9V6"/>
<dbReference type="InterPro" id="IPR011060">
    <property type="entry name" value="RibuloseP-bd_barrel"/>
</dbReference>
<dbReference type="Pfam" id="PF03437">
    <property type="entry name" value="BtpA"/>
    <property type="match status" value="1"/>
</dbReference>
<dbReference type="PANTHER" id="PTHR21381">
    <property type="entry name" value="ZGC:162297"/>
    <property type="match status" value="1"/>
</dbReference>
<comment type="caution">
    <text evidence="2">The sequence shown here is derived from an EMBL/GenBank/DDBJ whole genome shotgun (WGS) entry which is preliminary data.</text>
</comment>
<dbReference type="EMBL" id="WUUQ01000001">
    <property type="protein sequence ID" value="MXQ72607.1"/>
    <property type="molecule type" value="Genomic_DNA"/>
</dbReference>
<sequence>MNMKEVRLPLALVMIQPDPLPGSYLHQGDSFEAIQKRVMDEAEMIVNTGFDGFILQNMHDGPIGQTANPETIAYMTVLAKYLKDRYPDKVLGILVNWDGVASLAAAAAANADFIRVEHLYTGVAVGNVGFMQGQCREICEFKKRLGLNIPVYADAQEVNSTYVAPKPKVQTAVDVVKSAFADGLFISGSDTEESLQLIKDVKKRLPNTLTFLGGGANGDNIRELMRYYDGVSVATWIKNGDMKNPIDPKRAEIFLKEIEKAREDRKRGNL</sequence>
<dbReference type="NCBIfam" id="TIGR00259">
    <property type="entry name" value="thylakoid_BtpA"/>
    <property type="match status" value="1"/>
</dbReference>
<accession>A0A6N8U9V6</accession>
<organism evidence="2 3">
    <name type="scientific">Copranaerobaculum intestinale</name>
    <dbReference type="NCBI Taxonomy" id="2692629"/>
    <lineage>
        <taxon>Bacteria</taxon>
        <taxon>Bacillati</taxon>
        <taxon>Bacillota</taxon>
        <taxon>Erysipelotrichia</taxon>
        <taxon>Erysipelotrichales</taxon>
        <taxon>Erysipelotrichaceae</taxon>
        <taxon>Copranaerobaculum</taxon>
    </lineage>
</organism>
<reference evidence="2 3" key="1">
    <citation type="submission" date="2019-12" db="EMBL/GenBank/DDBJ databases">
        <authorList>
            <person name="Yang R."/>
        </authorList>
    </citation>
    <scope>NUCLEOTIDE SEQUENCE [LARGE SCALE GENOMIC DNA]</scope>
    <source>
        <strain evidence="2 3">DONG20-135</strain>
    </source>
</reference>
<dbReference type="SUPFAM" id="SSF51366">
    <property type="entry name" value="Ribulose-phoshate binding barrel"/>
    <property type="match status" value="1"/>
</dbReference>
<keyword evidence="3" id="KW-1185">Reference proteome</keyword>
<dbReference type="RefSeq" id="WP_160624097.1">
    <property type="nucleotide sequence ID" value="NZ_WUUQ01000001.1"/>
</dbReference>
<reference evidence="2 3" key="2">
    <citation type="submission" date="2020-01" db="EMBL/GenBank/DDBJ databases">
        <title>Clostridiaceae sp. nov. isolated from the gut of human by culturomics.</title>
        <authorList>
            <person name="Chang Y."/>
        </authorList>
    </citation>
    <scope>NUCLEOTIDE SEQUENCE [LARGE SCALE GENOMIC DNA]</scope>
    <source>
        <strain evidence="2 3">DONG20-135</strain>
    </source>
</reference>
<protein>
    <submittedName>
        <fullName evidence="2">BtpA/SgcQ family protein</fullName>
    </submittedName>
</protein>
<comment type="similarity">
    <text evidence="1">Belongs to the BtpA family.</text>
</comment>
<proteinExistence type="inferred from homology"/>
<dbReference type="PANTHER" id="PTHR21381:SF3">
    <property type="entry name" value="SGC REGION PROTEIN SGCQ-RELATED"/>
    <property type="match status" value="1"/>
</dbReference>
<dbReference type="InterPro" id="IPR005137">
    <property type="entry name" value="BtpA"/>
</dbReference>
<gene>
    <name evidence="2" type="ORF">GSF08_01440</name>
</gene>
<dbReference type="Proteomes" id="UP000434036">
    <property type="component" value="Unassembled WGS sequence"/>
</dbReference>
<evidence type="ECO:0000313" key="2">
    <source>
        <dbReference type="EMBL" id="MXQ72607.1"/>
    </source>
</evidence>
<evidence type="ECO:0000256" key="1">
    <source>
        <dbReference type="ARBA" id="ARBA00006007"/>
    </source>
</evidence>